<name>A0AAV4S7Q9_9ARAC</name>
<gene>
    <name evidence="7" type="primary">AVEN_52441_1</name>
    <name evidence="7" type="ORF">CDAR_110691</name>
</gene>
<dbReference type="GO" id="GO:0016020">
    <property type="term" value="C:membrane"/>
    <property type="evidence" value="ECO:0007669"/>
    <property type="project" value="UniProtKB-SubCell"/>
</dbReference>
<evidence type="ECO:0000313" key="7">
    <source>
        <dbReference type="EMBL" id="GIY28787.1"/>
    </source>
</evidence>
<feature type="transmembrane region" description="Helical" evidence="6">
    <location>
        <begin position="53"/>
        <end position="77"/>
    </location>
</feature>
<keyword evidence="4 6" id="KW-0472">Membrane</keyword>
<feature type="transmembrane region" description="Helical" evidence="6">
    <location>
        <begin position="357"/>
        <end position="375"/>
    </location>
</feature>
<comment type="subcellular location">
    <subcellularLocation>
        <location evidence="1">Membrane</location>
        <topology evidence="1">Multi-pass membrane protein</topology>
    </subcellularLocation>
</comment>
<evidence type="ECO:0000256" key="5">
    <source>
        <dbReference type="ARBA" id="ARBA00023170"/>
    </source>
</evidence>
<evidence type="ECO:0000313" key="8">
    <source>
        <dbReference type="Proteomes" id="UP001054837"/>
    </source>
</evidence>
<keyword evidence="2 6" id="KW-0812">Transmembrane</keyword>
<dbReference type="GO" id="GO:0051606">
    <property type="term" value="P:detection of stimulus"/>
    <property type="evidence" value="ECO:0007669"/>
    <property type="project" value="UniProtKB-ARBA"/>
</dbReference>
<dbReference type="AlphaFoldDB" id="A0AAV4S7Q9"/>
<accession>A0AAV4S7Q9</accession>
<feature type="transmembrane region" description="Helical" evidence="6">
    <location>
        <begin position="235"/>
        <end position="259"/>
    </location>
</feature>
<protein>
    <recommendedName>
        <fullName evidence="9">Odorant receptor</fullName>
    </recommendedName>
</protein>
<dbReference type="GO" id="GO:0007606">
    <property type="term" value="P:sensory perception of chemical stimulus"/>
    <property type="evidence" value="ECO:0007669"/>
    <property type="project" value="TreeGrafter"/>
</dbReference>
<evidence type="ECO:0000256" key="3">
    <source>
        <dbReference type="ARBA" id="ARBA00022989"/>
    </source>
</evidence>
<keyword evidence="8" id="KW-1185">Reference proteome</keyword>
<evidence type="ECO:0000256" key="1">
    <source>
        <dbReference type="ARBA" id="ARBA00004141"/>
    </source>
</evidence>
<evidence type="ECO:0000256" key="6">
    <source>
        <dbReference type="SAM" id="Phobius"/>
    </source>
</evidence>
<comment type="caution">
    <text evidence="7">The sequence shown here is derived from an EMBL/GenBank/DDBJ whole genome shotgun (WGS) entry which is preliminary data.</text>
</comment>
<evidence type="ECO:0000256" key="4">
    <source>
        <dbReference type="ARBA" id="ARBA00023136"/>
    </source>
</evidence>
<dbReference type="PANTHER" id="PTHR21421">
    <property type="entry name" value="GUSTATORY RECEPTOR"/>
    <property type="match status" value="1"/>
</dbReference>
<keyword evidence="3 6" id="KW-1133">Transmembrane helix</keyword>
<reference evidence="7 8" key="1">
    <citation type="submission" date="2021-06" db="EMBL/GenBank/DDBJ databases">
        <title>Caerostris darwini draft genome.</title>
        <authorList>
            <person name="Kono N."/>
            <person name="Arakawa K."/>
        </authorList>
    </citation>
    <scope>NUCLEOTIDE SEQUENCE [LARGE SCALE GENOMIC DNA]</scope>
</reference>
<dbReference type="PANTHER" id="PTHR21421:SF29">
    <property type="entry name" value="GUSTATORY RECEPTOR 5A FOR TREHALOSE-RELATED"/>
    <property type="match status" value="1"/>
</dbReference>
<dbReference type="EMBL" id="BPLQ01007217">
    <property type="protein sequence ID" value="GIY28787.1"/>
    <property type="molecule type" value="Genomic_DNA"/>
</dbReference>
<keyword evidence="5" id="KW-0675">Receptor</keyword>
<sequence length="377" mass="42198">MCGSAILEEGEKLKKVGLECPQEVCQQSCLISKEKDKYVTAFFLLLGSIRDNLLRVTGGALTFYSTIICGLILEVILNSKRYEISSALNHLSRISGNLNPRCTIAIKFVIRNRLLYVLSVLIYVISLVYFTFVQDWSRYKATVKFPFYIPPGRAHDVCLGFVLTSSMYSGISGGNTCGVICLLCNTIYLTVSSLITSYGSNLNQKFKTQNMSTFIFNEIKNFKSIVLLIEAVDKALNVCVLFLYCEICSMIFITISLAISKERSFQSGAVKLMIAWNFINQFYLFYNVTMGGSAIQKKGEKLKKVGLECPQELCQKSCLISKDKDRIAMSFFLLLGSIRDNPLSVTGGGMFVIQKKIFLTVMNAVVTYSIIMFQLSL</sequence>
<proteinExistence type="predicted"/>
<feature type="transmembrane region" description="Helical" evidence="6">
    <location>
        <begin position="114"/>
        <end position="132"/>
    </location>
</feature>
<dbReference type="Proteomes" id="UP001054837">
    <property type="component" value="Unassembled WGS sequence"/>
</dbReference>
<evidence type="ECO:0008006" key="9">
    <source>
        <dbReference type="Google" id="ProtNLM"/>
    </source>
</evidence>
<dbReference type="GO" id="GO:0038023">
    <property type="term" value="F:signaling receptor activity"/>
    <property type="evidence" value="ECO:0007669"/>
    <property type="project" value="UniProtKB-ARBA"/>
</dbReference>
<organism evidence="7 8">
    <name type="scientific">Caerostris darwini</name>
    <dbReference type="NCBI Taxonomy" id="1538125"/>
    <lineage>
        <taxon>Eukaryota</taxon>
        <taxon>Metazoa</taxon>
        <taxon>Ecdysozoa</taxon>
        <taxon>Arthropoda</taxon>
        <taxon>Chelicerata</taxon>
        <taxon>Arachnida</taxon>
        <taxon>Araneae</taxon>
        <taxon>Araneomorphae</taxon>
        <taxon>Entelegynae</taxon>
        <taxon>Araneoidea</taxon>
        <taxon>Araneidae</taxon>
        <taxon>Caerostris</taxon>
    </lineage>
</organism>
<evidence type="ECO:0000256" key="2">
    <source>
        <dbReference type="ARBA" id="ARBA00022692"/>
    </source>
</evidence>